<comment type="pathway">
    <text evidence="3">Cofactor biosynthesis; adenosylcobalamin biosynthesis.</text>
</comment>
<dbReference type="AlphaFoldDB" id="A0A1Y2K393"/>
<accession>A0A1Y2K393</accession>
<proteinExistence type="predicted"/>
<dbReference type="PANTHER" id="PTHR42885">
    <property type="entry name" value="HISTIDINOL-PHOSPHATE AMINOTRANSFERASE-RELATED"/>
    <property type="match status" value="1"/>
</dbReference>
<dbReference type="InterPro" id="IPR004838">
    <property type="entry name" value="NHTrfase_class1_PyrdxlP-BS"/>
</dbReference>
<reference evidence="11 12" key="1">
    <citation type="journal article" date="2016" name="BMC Genomics">
        <title>Combined genomic and structural analyses of a cultured magnetotactic bacterium reveals its niche adaptation to a dynamic environment.</title>
        <authorList>
            <person name="Araujo A.C."/>
            <person name="Morillo V."/>
            <person name="Cypriano J."/>
            <person name="Teixeira L.C."/>
            <person name="Leao P."/>
            <person name="Lyra S."/>
            <person name="Almeida L.G."/>
            <person name="Bazylinski D.A."/>
            <person name="Vasconcellos A.T."/>
            <person name="Abreu F."/>
            <person name="Lins U."/>
        </authorList>
    </citation>
    <scope>NUCLEOTIDE SEQUENCE [LARGE SCALE GENOMIC DNA]</scope>
    <source>
        <strain evidence="11 12">IT-1</strain>
    </source>
</reference>
<protein>
    <recommendedName>
        <fullName evidence="4">threonine-phosphate decarboxylase</fullName>
        <ecNumber evidence="4">4.1.1.81</ecNumber>
    </recommendedName>
    <alternativeName>
        <fullName evidence="8">L-threonine-O-3-phosphate decarboxylase</fullName>
    </alternativeName>
</protein>
<organism evidence="11 12">
    <name type="scientific">Magnetofaba australis IT-1</name>
    <dbReference type="NCBI Taxonomy" id="1434232"/>
    <lineage>
        <taxon>Bacteria</taxon>
        <taxon>Pseudomonadati</taxon>
        <taxon>Pseudomonadota</taxon>
        <taxon>Magnetococcia</taxon>
        <taxon>Magnetococcales</taxon>
        <taxon>Magnetococcaceae</taxon>
        <taxon>Magnetofaba</taxon>
    </lineage>
</organism>
<dbReference type="InterPro" id="IPR015421">
    <property type="entry name" value="PyrdxlP-dep_Trfase_major"/>
</dbReference>
<evidence type="ECO:0000256" key="4">
    <source>
        <dbReference type="ARBA" id="ARBA00012285"/>
    </source>
</evidence>
<dbReference type="InterPro" id="IPR004839">
    <property type="entry name" value="Aminotransferase_I/II_large"/>
</dbReference>
<evidence type="ECO:0000256" key="3">
    <source>
        <dbReference type="ARBA" id="ARBA00004953"/>
    </source>
</evidence>
<comment type="function">
    <text evidence="2">Decarboxylates L-threonine-O-3-phosphate to yield (R)-1-amino-2-propanol O-2-phosphate, the precursor for the linkage between the nucleotide loop and the corrin ring in cobalamin.</text>
</comment>
<keyword evidence="6" id="KW-0663">Pyridoxal phosphate</keyword>
<comment type="caution">
    <text evidence="11">The sequence shown here is derived from an EMBL/GenBank/DDBJ whole genome shotgun (WGS) entry which is preliminary data.</text>
</comment>
<dbReference type="EMBL" id="LVJN01000020">
    <property type="protein sequence ID" value="OSM02518.1"/>
    <property type="molecule type" value="Genomic_DNA"/>
</dbReference>
<dbReference type="InterPro" id="IPR005860">
    <property type="entry name" value="CobD"/>
</dbReference>
<comment type="cofactor">
    <cofactor evidence="1">
        <name>pyridoxal 5'-phosphate</name>
        <dbReference type="ChEBI" id="CHEBI:597326"/>
    </cofactor>
</comment>
<dbReference type="PANTHER" id="PTHR42885:SF1">
    <property type="entry name" value="THREONINE-PHOSPHATE DECARBOXYLASE"/>
    <property type="match status" value="1"/>
</dbReference>
<dbReference type="NCBIfam" id="TIGR01140">
    <property type="entry name" value="L_thr_O3P_dcar"/>
    <property type="match status" value="1"/>
</dbReference>
<evidence type="ECO:0000256" key="1">
    <source>
        <dbReference type="ARBA" id="ARBA00001933"/>
    </source>
</evidence>
<keyword evidence="7" id="KW-0456">Lyase</keyword>
<evidence type="ECO:0000256" key="7">
    <source>
        <dbReference type="ARBA" id="ARBA00023239"/>
    </source>
</evidence>
<evidence type="ECO:0000256" key="9">
    <source>
        <dbReference type="ARBA" id="ARBA00048531"/>
    </source>
</evidence>
<dbReference type="CDD" id="cd00609">
    <property type="entry name" value="AAT_like"/>
    <property type="match status" value="1"/>
</dbReference>
<evidence type="ECO:0000256" key="2">
    <source>
        <dbReference type="ARBA" id="ARBA00003444"/>
    </source>
</evidence>
<dbReference type="GO" id="GO:0009236">
    <property type="term" value="P:cobalamin biosynthetic process"/>
    <property type="evidence" value="ECO:0007669"/>
    <property type="project" value="UniProtKB-UniPathway"/>
</dbReference>
<dbReference type="Pfam" id="PF00155">
    <property type="entry name" value="Aminotran_1_2"/>
    <property type="match status" value="1"/>
</dbReference>
<dbReference type="SUPFAM" id="SSF53383">
    <property type="entry name" value="PLP-dependent transferases"/>
    <property type="match status" value="1"/>
</dbReference>
<dbReference type="UniPathway" id="UPA00148"/>
<dbReference type="STRING" id="1434232.MAIT1_02670"/>
<dbReference type="GO" id="GO:0030170">
    <property type="term" value="F:pyridoxal phosphate binding"/>
    <property type="evidence" value="ECO:0007669"/>
    <property type="project" value="InterPro"/>
</dbReference>
<dbReference type="Gene3D" id="3.90.1150.10">
    <property type="entry name" value="Aspartate Aminotransferase, domain 1"/>
    <property type="match status" value="1"/>
</dbReference>
<keyword evidence="12" id="KW-1185">Reference proteome</keyword>
<evidence type="ECO:0000256" key="6">
    <source>
        <dbReference type="ARBA" id="ARBA00022898"/>
    </source>
</evidence>
<evidence type="ECO:0000313" key="12">
    <source>
        <dbReference type="Proteomes" id="UP000194003"/>
    </source>
</evidence>
<dbReference type="InterPro" id="IPR015424">
    <property type="entry name" value="PyrdxlP-dep_Trfase"/>
</dbReference>
<dbReference type="Gene3D" id="3.40.640.10">
    <property type="entry name" value="Type I PLP-dependent aspartate aminotransferase-like (Major domain)"/>
    <property type="match status" value="1"/>
</dbReference>
<sequence>MLTHATPPLQGVPMTVSALKIRQSPALAPVLDRLEHGGNLEQATEWFGVPAGGWLDLSTGINPVAYTAQGAPPTECWRRLPEAGRETLLAAARRYYGAASLIAAAGSQAIIQALPQLWRAALTVGVLAPSYAEHAAAWRNGGHTVRLLHGAAVDAVALAQLDVLVVVNPNNPTARLWPVEQLLAWRDALAAHGGWLVVDEAFMDPQPEQSVLRAQNLTHIVALRSLGKFFGLAGARVGFAAGDLQLLNHLDQRLGPWRVAGPAQWVAEQALSDSNWQREQRRALPDDSARLGALLQMFGLEPSGATALFQWVESSQAAAWRNALARQGVWVRLFEEHNGLRFGLPGCEAQWARLMDALIAAQAERGVA</sequence>
<gene>
    <name evidence="11" type="ORF">MAIT1_02670</name>
</gene>
<dbReference type="EC" id="4.1.1.81" evidence="4"/>
<dbReference type="GO" id="GO:0048472">
    <property type="term" value="F:threonine-phosphate decarboxylase activity"/>
    <property type="evidence" value="ECO:0007669"/>
    <property type="project" value="UniProtKB-EC"/>
</dbReference>
<keyword evidence="5" id="KW-0169">Cobalamin biosynthesis</keyword>
<dbReference type="InterPro" id="IPR015422">
    <property type="entry name" value="PyrdxlP-dep_Trfase_small"/>
</dbReference>
<evidence type="ECO:0000313" key="11">
    <source>
        <dbReference type="EMBL" id="OSM02518.1"/>
    </source>
</evidence>
<dbReference type="Proteomes" id="UP000194003">
    <property type="component" value="Unassembled WGS sequence"/>
</dbReference>
<dbReference type="PROSITE" id="PS00105">
    <property type="entry name" value="AA_TRANSFER_CLASS_1"/>
    <property type="match status" value="1"/>
</dbReference>
<feature type="domain" description="Aminotransferase class I/classII large" evidence="10">
    <location>
        <begin position="85"/>
        <end position="344"/>
    </location>
</feature>
<evidence type="ECO:0000259" key="10">
    <source>
        <dbReference type="Pfam" id="PF00155"/>
    </source>
</evidence>
<evidence type="ECO:0000256" key="5">
    <source>
        <dbReference type="ARBA" id="ARBA00022573"/>
    </source>
</evidence>
<evidence type="ECO:0000256" key="8">
    <source>
        <dbReference type="ARBA" id="ARBA00029996"/>
    </source>
</evidence>
<comment type="catalytic activity">
    <reaction evidence="9">
        <text>O-phospho-L-threonine + H(+) = (R)-1-aminopropan-2-yl phosphate + CO2</text>
        <dbReference type="Rhea" id="RHEA:11492"/>
        <dbReference type="ChEBI" id="CHEBI:15378"/>
        <dbReference type="ChEBI" id="CHEBI:16526"/>
        <dbReference type="ChEBI" id="CHEBI:58563"/>
        <dbReference type="ChEBI" id="CHEBI:58675"/>
        <dbReference type="EC" id="4.1.1.81"/>
    </reaction>
</comment>
<name>A0A1Y2K393_9PROT</name>